<evidence type="ECO:0000313" key="4">
    <source>
        <dbReference type="Proteomes" id="UP001179952"/>
    </source>
</evidence>
<protein>
    <submittedName>
        <fullName evidence="3">Pentatricopeptide repeat-containing protein</fullName>
    </submittedName>
</protein>
<dbReference type="Proteomes" id="UP001179952">
    <property type="component" value="Unassembled WGS sequence"/>
</dbReference>
<organism evidence="3 4">
    <name type="scientific">Acorus gramineus</name>
    <name type="common">Dwarf sweet flag</name>
    <dbReference type="NCBI Taxonomy" id="55184"/>
    <lineage>
        <taxon>Eukaryota</taxon>
        <taxon>Viridiplantae</taxon>
        <taxon>Streptophyta</taxon>
        <taxon>Embryophyta</taxon>
        <taxon>Tracheophyta</taxon>
        <taxon>Spermatophyta</taxon>
        <taxon>Magnoliopsida</taxon>
        <taxon>Liliopsida</taxon>
        <taxon>Acoraceae</taxon>
        <taxon>Acorus</taxon>
    </lineage>
</organism>
<dbReference type="GO" id="GO:0009451">
    <property type="term" value="P:RNA modification"/>
    <property type="evidence" value="ECO:0007669"/>
    <property type="project" value="InterPro"/>
</dbReference>
<feature type="repeat" description="PPR" evidence="2">
    <location>
        <begin position="254"/>
        <end position="288"/>
    </location>
</feature>
<reference evidence="3" key="1">
    <citation type="journal article" date="2023" name="Nat. Commun.">
        <title>Diploid and tetraploid genomes of Acorus and the evolution of monocots.</title>
        <authorList>
            <person name="Ma L."/>
            <person name="Liu K.W."/>
            <person name="Li Z."/>
            <person name="Hsiao Y.Y."/>
            <person name="Qi Y."/>
            <person name="Fu T."/>
            <person name="Tang G.D."/>
            <person name="Zhang D."/>
            <person name="Sun W.H."/>
            <person name="Liu D.K."/>
            <person name="Li Y."/>
            <person name="Chen G.Z."/>
            <person name="Liu X.D."/>
            <person name="Liao X.Y."/>
            <person name="Jiang Y.T."/>
            <person name="Yu X."/>
            <person name="Hao Y."/>
            <person name="Huang J."/>
            <person name="Zhao X.W."/>
            <person name="Ke S."/>
            <person name="Chen Y.Y."/>
            <person name="Wu W.L."/>
            <person name="Hsu J.L."/>
            <person name="Lin Y.F."/>
            <person name="Huang M.D."/>
            <person name="Li C.Y."/>
            <person name="Huang L."/>
            <person name="Wang Z.W."/>
            <person name="Zhao X."/>
            <person name="Zhong W.Y."/>
            <person name="Peng D.H."/>
            <person name="Ahmad S."/>
            <person name="Lan S."/>
            <person name="Zhang J.S."/>
            <person name="Tsai W.C."/>
            <person name="Van de Peer Y."/>
            <person name="Liu Z.J."/>
        </authorList>
    </citation>
    <scope>NUCLEOTIDE SEQUENCE</scope>
    <source>
        <strain evidence="3">SCP</strain>
    </source>
</reference>
<accession>A0AAV9B7Z1</accession>
<dbReference type="PROSITE" id="PS51375">
    <property type="entry name" value="PPR"/>
    <property type="match status" value="3"/>
</dbReference>
<dbReference type="InterPro" id="IPR046848">
    <property type="entry name" value="E_motif"/>
</dbReference>
<dbReference type="Gene3D" id="1.25.40.10">
    <property type="entry name" value="Tetratricopeptide repeat domain"/>
    <property type="match status" value="4"/>
</dbReference>
<dbReference type="PANTHER" id="PTHR47926:SF436">
    <property type="entry name" value="PENTATRICOPEPTIDE REPEAT-CONTAINING PROTEIN ELI1, CHLOROPLASTIC-LIKE ISOFORM X2"/>
    <property type="match status" value="1"/>
</dbReference>
<dbReference type="InterPro" id="IPR046960">
    <property type="entry name" value="PPR_At4g14850-like_plant"/>
</dbReference>
<dbReference type="InterPro" id="IPR011990">
    <property type="entry name" value="TPR-like_helical_dom_sf"/>
</dbReference>
<keyword evidence="4" id="KW-1185">Reference proteome</keyword>
<dbReference type="Pfam" id="PF20431">
    <property type="entry name" value="E_motif"/>
    <property type="match status" value="1"/>
</dbReference>
<evidence type="ECO:0000256" key="1">
    <source>
        <dbReference type="ARBA" id="ARBA00022737"/>
    </source>
</evidence>
<keyword evidence="1" id="KW-0677">Repeat</keyword>
<dbReference type="GO" id="GO:0003723">
    <property type="term" value="F:RNA binding"/>
    <property type="evidence" value="ECO:0007669"/>
    <property type="project" value="InterPro"/>
</dbReference>
<dbReference type="FunFam" id="1.25.40.10:FF:000090">
    <property type="entry name" value="Pentatricopeptide repeat-containing protein, chloroplastic"/>
    <property type="match status" value="1"/>
</dbReference>
<dbReference type="NCBIfam" id="TIGR00756">
    <property type="entry name" value="PPR"/>
    <property type="match status" value="5"/>
</dbReference>
<evidence type="ECO:0000313" key="3">
    <source>
        <dbReference type="EMBL" id="KAK1272675.1"/>
    </source>
</evidence>
<dbReference type="Pfam" id="PF13041">
    <property type="entry name" value="PPR_2"/>
    <property type="match status" value="2"/>
</dbReference>
<dbReference type="InterPro" id="IPR002885">
    <property type="entry name" value="PPR_rpt"/>
</dbReference>
<reference evidence="3" key="2">
    <citation type="submission" date="2023-06" db="EMBL/GenBank/DDBJ databases">
        <authorList>
            <person name="Ma L."/>
            <person name="Liu K.-W."/>
            <person name="Li Z."/>
            <person name="Hsiao Y.-Y."/>
            <person name="Qi Y."/>
            <person name="Fu T."/>
            <person name="Tang G."/>
            <person name="Zhang D."/>
            <person name="Sun W.-H."/>
            <person name="Liu D.-K."/>
            <person name="Li Y."/>
            <person name="Chen G.-Z."/>
            <person name="Liu X.-D."/>
            <person name="Liao X.-Y."/>
            <person name="Jiang Y.-T."/>
            <person name="Yu X."/>
            <person name="Hao Y."/>
            <person name="Huang J."/>
            <person name="Zhao X.-W."/>
            <person name="Ke S."/>
            <person name="Chen Y.-Y."/>
            <person name="Wu W.-L."/>
            <person name="Hsu J.-L."/>
            <person name="Lin Y.-F."/>
            <person name="Huang M.-D."/>
            <person name="Li C.-Y."/>
            <person name="Huang L."/>
            <person name="Wang Z.-W."/>
            <person name="Zhao X."/>
            <person name="Zhong W.-Y."/>
            <person name="Peng D.-H."/>
            <person name="Ahmad S."/>
            <person name="Lan S."/>
            <person name="Zhang J.-S."/>
            <person name="Tsai W.-C."/>
            <person name="Van De Peer Y."/>
            <person name="Liu Z.-J."/>
        </authorList>
    </citation>
    <scope>NUCLEOTIDE SEQUENCE</scope>
    <source>
        <strain evidence="3">SCP</strain>
        <tissue evidence="3">Leaves</tissue>
    </source>
</reference>
<dbReference type="PANTHER" id="PTHR47926">
    <property type="entry name" value="PENTATRICOPEPTIDE REPEAT-CONTAINING PROTEIN"/>
    <property type="match status" value="1"/>
</dbReference>
<feature type="repeat" description="PPR" evidence="2">
    <location>
        <begin position="355"/>
        <end position="389"/>
    </location>
</feature>
<comment type="caution">
    <text evidence="3">The sequence shown here is derived from an EMBL/GenBank/DDBJ whole genome shotgun (WGS) entry which is preliminary data.</text>
</comment>
<dbReference type="FunFam" id="1.25.40.10:FF:000344">
    <property type="entry name" value="Pentatricopeptide repeat-containing protein"/>
    <property type="match status" value="1"/>
</dbReference>
<dbReference type="AlphaFoldDB" id="A0AAV9B7Z1"/>
<evidence type="ECO:0000256" key="2">
    <source>
        <dbReference type="PROSITE-ProRule" id="PRU00708"/>
    </source>
</evidence>
<proteinExistence type="predicted"/>
<feature type="repeat" description="PPR" evidence="2">
    <location>
        <begin position="118"/>
        <end position="152"/>
    </location>
</feature>
<gene>
    <name evidence="3" type="ORF">QJS04_geneDACA012367</name>
</gene>
<dbReference type="FunFam" id="1.25.40.10:FF:000031">
    <property type="entry name" value="Pentatricopeptide repeat-containing protein mitochondrial"/>
    <property type="match status" value="1"/>
</dbReference>
<name>A0AAV9B7Z1_ACOGR</name>
<sequence length="556" mass="62248">MLASARSVFKRIPSIDNPPWNSIIKASYIINGPTNHSLFAYSQMLRQGSKPNHYTYPLLFKACSALTAIETGEQLHAHVFKLGFHADLYIGNSLIDMYAKCFRAMDARRVFDEMLDRDEVSYNSMVSGYVHCGDIRNASDLFERVPMRRNIVCWTAMINGYGKEGMIGSMFGLFLRLLVSADDVTPNVATMVCLLSACSKVSNYELGRWVSVFVYVNAIPVNVMLSTALIDMHSKCGDVNEARRVFDLVSDKTSLASWNSMITGYVRAELPEEAIRLFGMMGAAHAKPNEITLVNVLSACARLGALELGREVHLYLGRSEMDMNIKLTTAVVDMYSKCGSIDDACLVFVKEREKDVALWNAMIFGLAIHGRGRDALSLFDLMEREGIHRPDEVTFVGVLSACCHSGLVEQGRYNFKKLVSRYQLRPKIEHYSCMVDLLGRAGCLDEAFELVNNMTVPPDSIIWVSLLGACRTHCNIKLADEVRRVVLINSSESLNLGLFLLLGSVYASMGWWTDVEGIRRLMEDRGMRKTSGRSWVEVDGEVHAFVAQDKQRILSQ</sequence>
<dbReference type="Pfam" id="PF01535">
    <property type="entry name" value="PPR"/>
    <property type="match status" value="5"/>
</dbReference>
<dbReference type="EMBL" id="JAUJYN010000004">
    <property type="protein sequence ID" value="KAK1272675.1"/>
    <property type="molecule type" value="Genomic_DNA"/>
</dbReference>